<dbReference type="SUPFAM" id="SSF46458">
    <property type="entry name" value="Globin-like"/>
    <property type="match status" value="1"/>
</dbReference>
<dbReference type="GO" id="GO:0016020">
    <property type="term" value="C:membrane"/>
    <property type="evidence" value="ECO:0007669"/>
    <property type="project" value="InterPro"/>
</dbReference>
<evidence type="ECO:0000256" key="1">
    <source>
        <dbReference type="ARBA" id="ARBA00023224"/>
    </source>
</evidence>
<evidence type="ECO:0000313" key="5">
    <source>
        <dbReference type="Proteomes" id="UP000245380"/>
    </source>
</evidence>
<organism evidence="4 5">
    <name type="scientific">Sulfoacidibacillus thermotolerans</name>
    <name type="common">Acidibacillus sulfuroxidans</name>
    <dbReference type="NCBI Taxonomy" id="1765684"/>
    <lineage>
        <taxon>Bacteria</taxon>
        <taxon>Bacillati</taxon>
        <taxon>Bacillota</taxon>
        <taxon>Bacilli</taxon>
        <taxon>Bacillales</taxon>
        <taxon>Alicyclobacillaceae</taxon>
        <taxon>Sulfoacidibacillus</taxon>
    </lineage>
</organism>
<name>A0A2U3DBM1_SULT2</name>
<dbReference type="EMBL" id="MPDK01000002">
    <property type="protein sequence ID" value="PWI58674.1"/>
    <property type="molecule type" value="Genomic_DNA"/>
</dbReference>
<dbReference type="GO" id="GO:0020037">
    <property type="term" value="F:heme binding"/>
    <property type="evidence" value="ECO:0007669"/>
    <property type="project" value="InterPro"/>
</dbReference>
<sequence>MIRLTDDWKIIANFYQLQDEDIIFLYENRYFFHEQAQEIVDVFYARLMSVPHLAGMITEHSSLESLRKTQIWYFQTLASDTIDAEYIAGRQKIGAVHAKIGLPVVWFLGGYAIYLRLISDKLDELSVPNGDRIFRAITRRINFDSAIIIDQYTEDLFKENEKYKSKMIDAAKELTALIHQVNGIALEVGRSASTLAQSQEGVVNSVTHLRQDSQKIDELSKFVMEVAAQTNLLGLNAAIEAARAGDSGRGFSVVANEVRNLADRAKGSSQNIKESVWNVISLIDQISDKVENTMAISQEQAASAQELASLIRHLRTTAEKLATEEDN</sequence>
<dbReference type="InterPro" id="IPR012292">
    <property type="entry name" value="Globin/Proto"/>
</dbReference>
<dbReference type="Gene3D" id="1.10.287.950">
    <property type="entry name" value="Methyl-accepting chemotaxis protein"/>
    <property type="match status" value="1"/>
</dbReference>
<dbReference type="CDD" id="cd01068">
    <property type="entry name" value="globin_sensor"/>
    <property type="match status" value="1"/>
</dbReference>
<dbReference type="SMART" id="SM00283">
    <property type="entry name" value="MA"/>
    <property type="match status" value="1"/>
</dbReference>
<dbReference type="SUPFAM" id="SSF58104">
    <property type="entry name" value="Methyl-accepting chemotaxis protein (MCP) signaling domain"/>
    <property type="match status" value="1"/>
</dbReference>
<accession>A0A2U3DBM1</accession>
<protein>
    <submittedName>
        <fullName evidence="4">Methyl-accepting chemotaxis protein</fullName>
    </submittedName>
</protein>
<dbReference type="Pfam" id="PF00015">
    <property type="entry name" value="MCPsignal"/>
    <property type="match status" value="1"/>
</dbReference>
<dbReference type="PANTHER" id="PTHR32089">
    <property type="entry name" value="METHYL-ACCEPTING CHEMOTAXIS PROTEIN MCPB"/>
    <property type="match status" value="1"/>
</dbReference>
<dbReference type="InterPro" id="IPR044398">
    <property type="entry name" value="Globin-sensor_dom"/>
</dbReference>
<dbReference type="RefSeq" id="WP_109429267.1">
    <property type="nucleotide sequence ID" value="NZ_MPDK01000002.1"/>
</dbReference>
<dbReference type="InterPro" id="IPR004089">
    <property type="entry name" value="MCPsignal_dom"/>
</dbReference>
<dbReference type="Gene3D" id="1.10.490.10">
    <property type="entry name" value="Globins"/>
    <property type="match status" value="1"/>
</dbReference>
<dbReference type="PROSITE" id="PS50111">
    <property type="entry name" value="CHEMOTAXIS_TRANSDUC_2"/>
    <property type="match status" value="1"/>
</dbReference>
<reference evidence="4 5" key="1">
    <citation type="submission" date="2016-11" db="EMBL/GenBank/DDBJ databases">
        <title>Comparative genomics of Acidibacillus ferroxidans species.</title>
        <authorList>
            <person name="Oliveira G."/>
            <person name="Nunes G."/>
            <person name="Oliveira R."/>
            <person name="Araujo F."/>
            <person name="Salim A."/>
            <person name="Scholte L."/>
            <person name="Morais D."/>
            <person name="Nancucheo I."/>
            <person name="Johnson D.B."/>
            <person name="Grail B."/>
            <person name="Bittencourt J."/>
            <person name="Valadares R."/>
        </authorList>
    </citation>
    <scope>NUCLEOTIDE SEQUENCE [LARGE SCALE GENOMIC DNA]</scope>
    <source>
        <strain evidence="4 5">Y002</strain>
    </source>
</reference>
<dbReference type="PANTHER" id="PTHR32089:SF112">
    <property type="entry name" value="LYSOZYME-LIKE PROTEIN-RELATED"/>
    <property type="match status" value="1"/>
</dbReference>
<feature type="domain" description="Methyl-accepting transducer" evidence="3">
    <location>
        <begin position="165"/>
        <end position="327"/>
    </location>
</feature>
<comment type="caution">
    <text evidence="4">The sequence shown here is derived from an EMBL/GenBank/DDBJ whole genome shotgun (WGS) entry which is preliminary data.</text>
</comment>
<dbReference type="OrthoDB" id="266313at2"/>
<evidence type="ECO:0000256" key="2">
    <source>
        <dbReference type="PROSITE-ProRule" id="PRU00284"/>
    </source>
</evidence>
<proteinExistence type="predicted"/>
<dbReference type="GO" id="GO:0019825">
    <property type="term" value="F:oxygen binding"/>
    <property type="evidence" value="ECO:0007669"/>
    <property type="project" value="InterPro"/>
</dbReference>
<dbReference type="AlphaFoldDB" id="A0A2U3DBM1"/>
<evidence type="ECO:0000259" key="3">
    <source>
        <dbReference type="PROSITE" id="PS50111"/>
    </source>
</evidence>
<dbReference type="GO" id="GO:0007165">
    <property type="term" value="P:signal transduction"/>
    <property type="evidence" value="ECO:0007669"/>
    <property type="project" value="UniProtKB-KW"/>
</dbReference>
<dbReference type="Pfam" id="PF11563">
    <property type="entry name" value="Protoglobin"/>
    <property type="match status" value="1"/>
</dbReference>
<evidence type="ECO:0000313" key="4">
    <source>
        <dbReference type="EMBL" id="PWI58674.1"/>
    </source>
</evidence>
<keyword evidence="1 2" id="KW-0807">Transducer</keyword>
<dbReference type="InterPro" id="IPR009050">
    <property type="entry name" value="Globin-like_sf"/>
</dbReference>
<dbReference type="InterPro" id="IPR039379">
    <property type="entry name" value="Protoglobin_sensor_dom"/>
</dbReference>
<keyword evidence="5" id="KW-1185">Reference proteome</keyword>
<dbReference type="Proteomes" id="UP000245380">
    <property type="component" value="Unassembled WGS sequence"/>
</dbReference>
<gene>
    <name evidence="4" type="ORF">BM613_00810</name>
</gene>